<name>A0A9W5Y7X1_9FIRM</name>
<dbReference type="PANTHER" id="PTHR34448">
    <property type="entry name" value="AMINOPEPTIDASE"/>
    <property type="match status" value="1"/>
</dbReference>
<dbReference type="EMBL" id="BRLB01000001">
    <property type="protein sequence ID" value="GKX28332.1"/>
    <property type="molecule type" value="Genomic_DNA"/>
</dbReference>
<dbReference type="GO" id="GO:0046872">
    <property type="term" value="F:metal ion binding"/>
    <property type="evidence" value="ECO:0007669"/>
    <property type="project" value="UniProtKB-KW"/>
</dbReference>
<dbReference type="SUPFAM" id="SSF144052">
    <property type="entry name" value="Thermophilic metalloprotease-like"/>
    <property type="match status" value="1"/>
</dbReference>
<keyword evidence="1" id="KW-0479">Metal-binding</keyword>
<dbReference type="Pfam" id="PF02073">
    <property type="entry name" value="Peptidase_M29"/>
    <property type="match status" value="1"/>
</dbReference>
<proteinExistence type="predicted"/>
<dbReference type="RefSeq" id="WP_281812488.1">
    <property type="nucleotide sequence ID" value="NZ_BRLB01000001.1"/>
</dbReference>
<accession>A0A9W5Y7X1</accession>
<dbReference type="Proteomes" id="UP001144256">
    <property type="component" value="Unassembled WGS sequence"/>
</dbReference>
<protein>
    <submittedName>
        <fullName evidence="2">Uncharacterized protein</fullName>
    </submittedName>
</protein>
<dbReference type="InterPro" id="IPR052170">
    <property type="entry name" value="M29_Exopeptidase"/>
</dbReference>
<evidence type="ECO:0000313" key="2">
    <source>
        <dbReference type="EMBL" id="GKX28332.1"/>
    </source>
</evidence>
<evidence type="ECO:0000313" key="3">
    <source>
        <dbReference type="Proteomes" id="UP001144256"/>
    </source>
</evidence>
<organism evidence="2 3">
    <name type="scientific">Vallitalea longa</name>
    <dbReference type="NCBI Taxonomy" id="2936439"/>
    <lineage>
        <taxon>Bacteria</taxon>
        <taxon>Bacillati</taxon>
        <taxon>Bacillota</taxon>
        <taxon>Clostridia</taxon>
        <taxon>Lachnospirales</taxon>
        <taxon>Vallitaleaceae</taxon>
        <taxon>Vallitalea</taxon>
    </lineage>
</organism>
<comment type="caution">
    <text evidence="2">The sequence shown here is derived from an EMBL/GenBank/DDBJ whole genome shotgun (WGS) entry which is preliminary data.</text>
</comment>
<dbReference type="AlphaFoldDB" id="A0A9W5Y7X1"/>
<keyword evidence="3" id="KW-1185">Reference proteome</keyword>
<dbReference type="InterPro" id="IPR000787">
    <property type="entry name" value="Peptidase_M29"/>
</dbReference>
<sequence length="634" mass="73203">MVDNELRYYYDLFLESCNEKLNTAQRIRQNIGKHRTLEQNKLLFGGMGLDYAHNFANPRYLHELGFADADILSVIYYAFDRSLRNVMLNRPIFVWNKSDLLIALRKYFMDLDREKLQGEFDKQFCKTRIHIEDTLMLERSTTINCFNRVLESANPSNLDWMSGYGVYITKLEQEMCQYWYALPQVTIDKMANHIVDAFFHGFLSQSRTIGNRTNIRIMYAIGQEALAQGIVEILRRRGMEPIILMPSSIAYQGQCIMDHSYDYAIYSSLECYEAQKHAYSIAIERYHEYIKNTCGFIRVGTFGNEVEPDTLSKYAYHPSTDTLKIYNSMIAENRGIESNLLKPDTLSFCSVVFPDKRVGYDFQEIFDGFSKLNTEESEPYELIQEKLIGILDKCDRVHLVGMNGNVTDLNVSMSQLKNKGTQTKFLNCGGDINVPHGEMFTTPILAETNGVLNVKEIFLKNKYYKNLRLTFRDGLVTDYDCDNFSDEEENRQYIFENLLNSTENVPIGELSIGTNTLAYRMALDFNLFSRLPILLAEKMGPHIAVGDPCFARGEDSPVYNIYSGKEMIARENEITMKRKENPDCYMNFHTDITIPFNEMGLFVGTDTKLNEEHVIIRDGRFVPSVANKLNKNLE</sequence>
<gene>
    <name evidence="2" type="ORF">SH1V18_08120</name>
</gene>
<reference evidence="2" key="1">
    <citation type="submission" date="2022-06" db="EMBL/GenBank/DDBJ databases">
        <title>Vallitalea longa sp. nov., an anaerobic bacterium isolated from marine sediment.</title>
        <authorList>
            <person name="Hirano S."/>
            <person name="Terahara T."/>
            <person name="Mori K."/>
            <person name="Hamada M."/>
            <person name="Matsumoto R."/>
            <person name="Kobayashi T."/>
        </authorList>
    </citation>
    <scope>NUCLEOTIDE SEQUENCE</scope>
    <source>
        <strain evidence="2">SH18-1</strain>
    </source>
</reference>
<dbReference type="PANTHER" id="PTHR34448:SF1">
    <property type="entry name" value="BLL6088 PROTEIN"/>
    <property type="match status" value="1"/>
</dbReference>
<evidence type="ECO:0000256" key="1">
    <source>
        <dbReference type="ARBA" id="ARBA00022723"/>
    </source>
</evidence>
<dbReference type="GO" id="GO:0004177">
    <property type="term" value="F:aminopeptidase activity"/>
    <property type="evidence" value="ECO:0007669"/>
    <property type="project" value="InterPro"/>
</dbReference>
<dbReference type="GO" id="GO:0006508">
    <property type="term" value="P:proteolysis"/>
    <property type="evidence" value="ECO:0007669"/>
    <property type="project" value="InterPro"/>
</dbReference>